<proteinExistence type="predicted"/>
<dbReference type="GO" id="GO:0005975">
    <property type="term" value="P:carbohydrate metabolic process"/>
    <property type="evidence" value="ECO:0007669"/>
    <property type="project" value="InterPro"/>
</dbReference>
<dbReference type="PANTHER" id="PTHR10357">
    <property type="entry name" value="ALPHA-AMYLASE FAMILY MEMBER"/>
    <property type="match status" value="1"/>
</dbReference>
<evidence type="ECO:0000256" key="1">
    <source>
        <dbReference type="ARBA" id="ARBA00022801"/>
    </source>
</evidence>
<dbReference type="Pfam" id="PF09087">
    <property type="entry name" value="Cyc-maltodext_N"/>
    <property type="match status" value="1"/>
</dbReference>
<dbReference type="Gene3D" id="2.60.40.10">
    <property type="entry name" value="Immunoglobulins"/>
    <property type="match status" value="1"/>
</dbReference>
<organism evidence="5 6">
    <name type="scientific">Aliikangiella coralliicola</name>
    <dbReference type="NCBI Taxonomy" id="2592383"/>
    <lineage>
        <taxon>Bacteria</taxon>
        <taxon>Pseudomonadati</taxon>
        <taxon>Pseudomonadota</taxon>
        <taxon>Gammaproteobacteria</taxon>
        <taxon>Oceanospirillales</taxon>
        <taxon>Pleioneaceae</taxon>
        <taxon>Aliikangiella</taxon>
    </lineage>
</organism>
<dbReference type="Proteomes" id="UP000315439">
    <property type="component" value="Unassembled WGS sequence"/>
</dbReference>
<keyword evidence="5" id="KW-0456">Lyase</keyword>
<keyword evidence="1" id="KW-0378">Hydrolase</keyword>
<evidence type="ECO:0000313" key="5">
    <source>
        <dbReference type="EMBL" id="TQV89873.1"/>
    </source>
</evidence>
<dbReference type="InterPro" id="IPR006047">
    <property type="entry name" value="GH13_cat_dom"/>
</dbReference>
<dbReference type="SUPFAM" id="SSF51011">
    <property type="entry name" value="Glycosyl hydrolase domain"/>
    <property type="match status" value="1"/>
</dbReference>
<feature type="compositionally biased region" description="Basic and acidic residues" evidence="3">
    <location>
        <begin position="125"/>
        <end position="142"/>
    </location>
</feature>
<evidence type="ECO:0000259" key="4">
    <source>
        <dbReference type="SMART" id="SM00642"/>
    </source>
</evidence>
<evidence type="ECO:0000313" key="6">
    <source>
        <dbReference type="Proteomes" id="UP000315439"/>
    </source>
</evidence>
<keyword evidence="6" id="KW-1185">Reference proteome</keyword>
<feature type="region of interest" description="Disordered" evidence="3">
    <location>
        <begin position="117"/>
        <end position="142"/>
    </location>
</feature>
<evidence type="ECO:0000256" key="3">
    <source>
        <dbReference type="SAM" id="MobiDB-lite"/>
    </source>
</evidence>
<dbReference type="InterPro" id="IPR013780">
    <property type="entry name" value="Glyco_hydro_b"/>
</dbReference>
<dbReference type="OrthoDB" id="3236218at2"/>
<dbReference type="InterPro" id="IPR019492">
    <property type="entry name" value="Cyclo-malto-dextrinase_C"/>
</dbReference>
<dbReference type="CDD" id="cd11340">
    <property type="entry name" value="AmyAc_bac_CMD_like_3"/>
    <property type="match status" value="1"/>
</dbReference>
<dbReference type="AlphaFoldDB" id="A0A545UK97"/>
<protein>
    <submittedName>
        <fullName evidence="5">Alpha-amlyase</fullName>
    </submittedName>
</protein>
<dbReference type="InterPro" id="IPR013783">
    <property type="entry name" value="Ig-like_fold"/>
</dbReference>
<dbReference type="GO" id="GO:0016829">
    <property type="term" value="F:lyase activity"/>
    <property type="evidence" value="ECO:0007669"/>
    <property type="project" value="UniProtKB-KW"/>
</dbReference>
<dbReference type="SUPFAM" id="SSF81296">
    <property type="entry name" value="E set domains"/>
    <property type="match status" value="1"/>
</dbReference>
<dbReference type="InterPro" id="IPR015171">
    <property type="entry name" value="Cyc-maltodext_N"/>
</dbReference>
<keyword evidence="2" id="KW-0326">Glycosidase</keyword>
<evidence type="ECO:0000256" key="2">
    <source>
        <dbReference type="ARBA" id="ARBA00023295"/>
    </source>
</evidence>
<dbReference type="PANTHER" id="PTHR10357:SF210">
    <property type="entry name" value="MALTODEXTRIN GLUCOSIDASE"/>
    <property type="match status" value="1"/>
</dbReference>
<dbReference type="Gene3D" id="3.20.20.80">
    <property type="entry name" value="Glycosidases"/>
    <property type="match status" value="1"/>
</dbReference>
<dbReference type="EMBL" id="VIKS01000001">
    <property type="protein sequence ID" value="TQV89873.1"/>
    <property type="molecule type" value="Genomic_DNA"/>
</dbReference>
<dbReference type="SUPFAM" id="SSF51445">
    <property type="entry name" value="(Trans)glycosidases"/>
    <property type="match status" value="1"/>
</dbReference>
<gene>
    <name evidence="5" type="ORF">FLL46_01985</name>
</gene>
<dbReference type="Gene3D" id="2.60.40.1180">
    <property type="entry name" value="Golgi alpha-mannosidase II"/>
    <property type="match status" value="1"/>
</dbReference>
<name>A0A545UK97_9GAMM</name>
<reference evidence="5 6" key="1">
    <citation type="submission" date="2019-07" db="EMBL/GenBank/DDBJ databases">
        <title>Draft genome for Aliikangiella sp. M105.</title>
        <authorList>
            <person name="Wang G."/>
        </authorList>
    </citation>
    <scope>NUCLEOTIDE SEQUENCE [LARGE SCALE GENOMIC DNA]</scope>
    <source>
        <strain evidence="5 6">M105</strain>
    </source>
</reference>
<dbReference type="Pfam" id="PF10438">
    <property type="entry name" value="Cyc-maltodext_C"/>
    <property type="match status" value="1"/>
</dbReference>
<feature type="domain" description="Glycosyl hydrolase family 13 catalytic" evidence="4">
    <location>
        <begin position="108"/>
        <end position="505"/>
    </location>
</feature>
<dbReference type="GO" id="GO:0016798">
    <property type="term" value="F:hydrolase activity, acting on glycosyl bonds"/>
    <property type="evidence" value="ECO:0007669"/>
    <property type="project" value="UniProtKB-KW"/>
</dbReference>
<accession>A0A545UK97</accession>
<dbReference type="SMART" id="SM00642">
    <property type="entry name" value="Aamy"/>
    <property type="match status" value="1"/>
</dbReference>
<dbReference type="Pfam" id="PF00128">
    <property type="entry name" value="Alpha-amylase"/>
    <property type="match status" value="1"/>
</dbReference>
<sequence length="597" mass="69133">MKNYRIEPPFWWAGMKDNRLQLMVHGNNISNLTVESPSKKLKVESWQSTNNPNYLFINLSLQNTPHGTYQLHFLENKKVVNTIDYQIKSRESNSANRRGFNSADVIYLITPDRFANGDSSNDEVDSLKEKLDRQNPDGRHGGDIQGVIDNLDYIHKMGFTQLWLNPVLENDQPQYSYHGYSTTDYYRIDERYGSNRLYRELSREAKRKEIGLIKDIILNHIGSEHWWMKDLPAEDWINHNAKFSPTSHKRESLHDPHGVAEDRNGFADGWFVPTMPDLNQRNPMLANYLIQNSIWWIEYADLSGIRLDTYSYSDKKFLTDYTQRIVAEYPEFTMVGEEWSINPAIVAYWQKGKRRHDDYQSDLTSLMDFPLQDALVKGLTEKDSWSDGFQKLYATIAGDFIYANPEKLVIFPDNHDMGRIFTQLKHDVALTKMALVFFATTRGIPQFFYGTEILMDNKESDSHGVIRSDFAGGWKSDKRNAFSGSGLSNSQSEMQLFMKKLLNWRKNSPVIHTGKLTHYAPQNGVYVYFRHNQSSKVMVVLNKNKGTVVINPEKFPSMLKDEKGRVGRDIFTERKYSMNKAIEVEGMSALVLDIVKN</sequence>
<comment type="caution">
    <text evidence="5">The sequence shown here is derived from an EMBL/GenBank/DDBJ whole genome shotgun (WGS) entry which is preliminary data.</text>
</comment>
<dbReference type="InterPro" id="IPR017853">
    <property type="entry name" value="GH"/>
</dbReference>
<dbReference type="InterPro" id="IPR014756">
    <property type="entry name" value="Ig_E-set"/>
</dbReference>